<dbReference type="SMART" id="SM00450">
    <property type="entry name" value="RHOD"/>
    <property type="match status" value="1"/>
</dbReference>
<evidence type="ECO:0000256" key="1">
    <source>
        <dbReference type="SAM" id="MobiDB-lite"/>
    </source>
</evidence>
<dbReference type="EMBL" id="APND01000008">
    <property type="protein sequence ID" value="MES1930864.1"/>
    <property type="molecule type" value="Genomic_DNA"/>
</dbReference>
<keyword evidence="4" id="KW-1185">Reference proteome</keyword>
<dbReference type="PANTHER" id="PTHR43031:SF1">
    <property type="entry name" value="PYRIDINE NUCLEOTIDE-DISULPHIDE OXIDOREDUCTASE"/>
    <property type="match status" value="1"/>
</dbReference>
<reference evidence="3 4" key="1">
    <citation type="submission" date="2013-03" db="EMBL/GenBank/DDBJ databases">
        <title>Salinisphaera dokdonensis CL-ES53 Genome Sequencing.</title>
        <authorList>
            <person name="Li C."/>
            <person name="Lai Q."/>
            <person name="Shao Z."/>
        </authorList>
    </citation>
    <scope>NUCLEOTIDE SEQUENCE [LARGE SCALE GENOMIC DNA]</scope>
    <source>
        <strain evidence="3 4">CL-ES53</strain>
    </source>
</reference>
<organism evidence="3 4">
    <name type="scientific">Salinisphaera dokdonensis CL-ES53</name>
    <dbReference type="NCBI Taxonomy" id="1304272"/>
    <lineage>
        <taxon>Bacteria</taxon>
        <taxon>Pseudomonadati</taxon>
        <taxon>Pseudomonadota</taxon>
        <taxon>Gammaproteobacteria</taxon>
        <taxon>Salinisphaerales</taxon>
        <taxon>Salinisphaeraceae</taxon>
        <taxon>Salinisphaera</taxon>
    </lineage>
</organism>
<gene>
    <name evidence="3" type="ORF">SADO_16513</name>
</gene>
<dbReference type="Pfam" id="PF00581">
    <property type="entry name" value="Rhodanese"/>
    <property type="match status" value="1"/>
</dbReference>
<accession>A0ABV2B609</accession>
<feature type="region of interest" description="Disordered" evidence="1">
    <location>
        <begin position="13"/>
        <end position="38"/>
    </location>
</feature>
<proteinExistence type="predicted"/>
<comment type="caution">
    <text evidence="3">The sequence shown here is derived from an EMBL/GenBank/DDBJ whole genome shotgun (WGS) entry which is preliminary data.</text>
</comment>
<dbReference type="SUPFAM" id="SSF52821">
    <property type="entry name" value="Rhodanese/Cell cycle control phosphatase"/>
    <property type="match status" value="1"/>
</dbReference>
<dbReference type="InterPro" id="IPR050229">
    <property type="entry name" value="GlpE_sulfurtransferase"/>
</dbReference>
<dbReference type="CDD" id="cd00158">
    <property type="entry name" value="RHOD"/>
    <property type="match status" value="1"/>
</dbReference>
<evidence type="ECO:0000313" key="4">
    <source>
        <dbReference type="Proteomes" id="UP001460888"/>
    </source>
</evidence>
<name>A0ABV2B609_9GAMM</name>
<dbReference type="RefSeq" id="WP_353113496.1">
    <property type="nucleotide sequence ID" value="NZ_APND01000008.1"/>
</dbReference>
<dbReference type="Gene3D" id="3.40.250.10">
    <property type="entry name" value="Rhodanese-like domain"/>
    <property type="match status" value="1"/>
</dbReference>
<feature type="domain" description="Rhodanese" evidence="2">
    <location>
        <begin position="51"/>
        <end position="140"/>
    </location>
</feature>
<dbReference type="InterPro" id="IPR036873">
    <property type="entry name" value="Rhodanese-like_dom_sf"/>
</dbReference>
<evidence type="ECO:0000259" key="2">
    <source>
        <dbReference type="PROSITE" id="PS50206"/>
    </source>
</evidence>
<dbReference type="PANTHER" id="PTHR43031">
    <property type="entry name" value="FAD-DEPENDENT OXIDOREDUCTASE"/>
    <property type="match status" value="1"/>
</dbReference>
<dbReference type="InterPro" id="IPR001763">
    <property type="entry name" value="Rhodanese-like_dom"/>
</dbReference>
<protein>
    <submittedName>
        <fullName evidence="3">Rhodanese domain-containing protein</fullName>
    </submittedName>
</protein>
<dbReference type="Proteomes" id="UP001460888">
    <property type="component" value="Unassembled WGS sequence"/>
</dbReference>
<evidence type="ECO:0000313" key="3">
    <source>
        <dbReference type="EMBL" id="MES1930864.1"/>
    </source>
</evidence>
<dbReference type="PROSITE" id="PS50206">
    <property type="entry name" value="RHODANESE_3"/>
    <property type="match status" value="1"/>
</dbReference>
<sequence length="147" mass="15277">MSILQKLRTVLGFSQEGEDTSSTNPPTSGDAADDGKTPVDIVTLDEAYAAYQGGARFIDVREPTEWDNGHVAGAVHHPVGTLENQPEIAVARDKPVVTYCAAGARAARAAAALVANGYSDVSALQGGYGDWAAAGYPVERPDDDTAS</sequence>